<feature type="signal peptide" evidence="1">
    <location>
        <begin position="1"/>
        <end position="23"/>
    </location>
</feature>
<dbReference type="Proteomes" id="UP000615326">
    <property type="component" value="Unassembled WGS sequence"/>
</dbReference>
<dbReference type="EMBL" id="WOSW01000021">
    <property type="protein sequence ID" value="NHO33124.1"/>
    <property type="molecule type" value="Genomic_DNA"/>
</dbReference>
<accession>A0ABX0K9R2</accession>
<organism evidence="2 3">
    <name type="scientific">Acetobacter fallax</name>
    <dbReference type="NCBI Taxonomy" id="1737473"/>
    <lineage>
        <taxon>Bacteria</taxon>
        <taxon>Pseudomonadati</taxon>
        <taxon>Pseudomonadota</taxon>
        <taxon>Alphaproteobacteria</taxon>
        <taxon>Acetobacterales</taxon>
        <taxon>Acetobacteraceae</taxon>
        <taxon>Acetobacter</taxon>
    </lineage>
</organism>
<sequence length="779" mass="80708">MKIYGFPACFIIFSALAPSVVSAQAPDSLPLVKSALPGPIYGVSPSLRNADRPTIRDYAPAGIVGNAYSTVILATPAPNAATLFANGTVQVGMHVLADGLPASAVVSGIGVPTSETVNAVMASATLPDTSQSLLTNSQGMSTALKFDELLVIPVGASVSGTGIAQGTTVVAGKGNTIYISHAVSREIPAGTAIHFTFPTEPVYFSANWTAAPRSGREIGFYTQDDYLAFANAAWWNDPANGGAGAKIYVPGGVYYLSKVVYTRNDTSFELAPGVRFIDGSAPIDAADGSFTRYSQVSFLGSGYNQAPTTVNISQVLYQRNVPDIQGQALLVAQNNSDCVNDGSGWGCGMVGTEVKQSMNRYVRRGAMWEYHGTDVLDPGQHLSWAGLEAEIVNNSGWWGAFAGNSLNGNGIGLHIDNIAPGTTSVANAYALDPAGSWHTMAQCESSILDWCLSHTNGLFSNQQPMQDSGTDSKGRVFGSQFIAMQTAPDTASGTAAATGVVAAAARTAEVNNDGTIGAKSLNTPVIDNRTSGLKSIIIEDGGRFNAPVSLAIGTPPQGGRQATASVATYRLRAVQGAVAINATHHSNAPDGVTAGMVFSLPGGRCMTQPQVIYDGTEFIVSQSGSCSTIPTATTPAGMKRTQLTLSYLSGGTGTPSTLPVIEPLYGIQSIRITESGTGYNDAVPPDILVKTSFSNNTWTGIIYTPAHLKAVLGNTPTAHPITLAASLKMAQLPKACTAGQFIFVADARNSGEAPGAGTGALSYCTTTGKWYANGLPAQN</sequence>
<dbReference type="RefSeq" id="WP_173577649.1">
    <property type="nucleotide sequence ID" value="NZ_WOSW01000021.1"/>
</dbReference>
<keyword evidence="3" id="KW-1185">Reference proteome</keyword>
<name>A0ABX0K9R2_9PROT</name>
<comment type="caution">
    <text evidence="2">The sequence shown here is derived from an EMBL/GenBank/DDBJ whole genome shotgun (WGS) entry which is preliminary data.</text>
</comment>
<gene>
    <name evidence="2" type="ORF">GOB84_11245</name>
</gene>
<reference evidence="2 3" key="1">
    <citation type="journal article" date="2020" name="Int. J. Syst. Evol. Microbiol.">
        <title>Novel acetic acid bacteria from cider fermentations: Acetobacter conturbans sp. nov. and Acetobacter fallax sp. nov.</title>
        <authorList>
            <person name="Sombolestani A.S."/>
            <person name="Cleenwerck I."/>
            <person name="Cnockaert M."/>
            <person name="Borremans W."/>
            <person name="Wieme A.D."/>
            <person name="De Vuyst L."/>
            <person name="Vandamme P."/>
        </authorList>
    </citation>
    <scope>NUCLEOTIDE SEQUENCE [LARGE SCALE GENOMIC DNA]</scope>
    <source>
        <strain evidence="2 3">LMG 1637</strain>
    </source>
</reference>
<evidence type="ECO:0008006" key="4">
    <source>
        <dbReference type="Google" id="ProtNLM"/>
    </source>
</evidence>
<evidence type="ECO:0000313" key="2">
    <source>
        <dbReference type="EMBL" id="NHO33124.1"/>
    </source>
</evidence>
<evidence type="ECO:0000256" key="1">
    <source>
        <dbReference type="SAM" id="SignalP"/>
    </source>
</evidence>
<keyword evidence="1" id="KW-0732">Signal</keyword>
<proteinExistence type="predicted"/>
<evidence type="ECO:0000313" key="3">
    <source>
        <dbReference type="Proteomes" id="UP000615326"/>
    </source>
</evidence>
<feature type="chain" id="PRO_5047346842" description="Pectate lyase superfamily protein domain-containing protein" evidence="1">
    <location>
        <begin position="24"/>
        <end position="779"/>
    </location>
</feature>
<protein>
    <recommendedName>
        <fullName evidence="4">Pectate lyase superfamily protein domain-containing protein</fullName>
    </recommendedName>
</protein>